<dbReference type="AlphaFoldDB" id="A0A4Y2V974"/>
<evidence type="ECO:0000313" key="1">
    <source>
        <dbReference type="EMBL" id="GBO21131.1"/>
    </source>
</evidence>
<accession>A0A4Y2V974</accession>
<dbReference type="EMBL" id="BGPR01044366">
    <property type="protein sequence ID" value="GBO21131.1"/>
    <property type="molecule type" value="Genomic_DNA"/>
</dbReference>
<protein>
    <submittedName>
        <fullName evidence="1">Uncharacterized protein</fullName>
    </submittedName>
</protein>
<name>A0A4Y2V974_ARAVE</name>
<sequence>MACTFDVFVTILIQKWQTHVCFSEFLIAIGMVSRSLLGLPPCEERICASFRRKSSRKATRPHILELKSGLPQVTPVAARQLRNKQCCKSHIHQSCRKFCAVYFGI</sequence>
<keyword evidence="2" id="KW-1185">Reference proteome</keyword>
<organism evidence="1 2">
    <name type="scientific">Araneus ventricosus</name>
    <name type="common">Orbweaver spider</name>
    <name type="synonym">Epeira ventricosa</name>
    <dbReference type="NCBI Taxonomy" id="182803"/>
    <lineage>
        <taxon>Eukaryota</taxon>
        <taxon>Metazoa</taxon>
        <taxon>Ecdysozoa</taxon>
        <taxon>Arthropoda</taxon>
        <taxon>Chelicerata</taxon>
        <taxon>Arachnida</taxon>
        <taxon>Araneae</taxon>
        <taxon>Araneomorphae</taxon>
        <taxon>Entelegynae</taxon>
        <taxon>Araneoidea</taxon>
        <taxon>Araneidae</taxon>
        <taxon>Araneus</taxon>
    </lineage>
</organism>
<gene>
    <name evidence="1" type="ORF">AVEN_40545_1</name>
</gene>
<evidence type="ECO:0000313" key="2">
    <source>
        <dbReference type="Proteomes" id="UP000499080"/>
    </source>
</evidence>
<proteinExistence type="predicted"/>
<comment type="caution">
    <text evidence="1">The sequence shown here is derived from an EMBL/GenBank/DDBJ whole genome shotgun (WGS) entry which is preliminary data.</text>
</comment>
<dbReference type="Proteomes" id="UP000499080">
    <property type="component" value="Unassembled WGS sequence"/>
</dbReference>
<reference evidence="1 2" key="1">
    <citation type="journal article" date="2019" name="Sci. Rep.">
        <title>Orb-weaving spider Araneus ventricosus genome elucidates the spidroin gene catalogue.</title>
        <authorList>
            <person name="Kono N."/>
            <person name="Nakamura H."/>
            <person name="Ohtoshi R."/>
            <person name="Moran D.A.P."/>
            <person name="Shinohara A."/>
            <person name="Yoshida Y."/>
            <person name="Fujiwara M."/>
            <person name="Mori M."/>
            <person name="Tomita M."/>
            <person name="Arakawa K."/>
        </authorList>
    </citation>
    <scope>NUCLEOTIDE SEQUENCE [LARGE SCALE GENOMIC DNA]</scope>
</reference>